<evidence type="ECO:0000259" key="12">
    <source>
        <dbReference type="PROSITE" id="PS50893"/>
    </source>
</evidence>
<dbReference type="AlphaFoldDB" id="A0AAJ7N4M7"/>
<proteinExistence type="predicted"/>
<accession>A0AAJ7N4M7</accession>
<keyword evidence="14" id="KW-1185">Reference proteome</keyword>
<dbReference type="InterPro" id="IPR003593">
    <property type="entry name" value="AAA+_ATPase"/>
</dbReference>
<dbReference type="Gene3D" id="3.40.50.300">
    <property type="entry name" value="P-loop containing nucleotide triphosphate hydrolases"/>
    <property type="match status" value="1"/>
</dbReference>
<feature type="domain" description="ABC transporter" evidence="12">
    <location>
        <begin position="517"/>
        <end position="751"/>
    </location>
</feature>
<protein>
    <recommendedName>
        <fullName evidence="8">Iron-sulfur clusters transporter ABCB7, mitochondrial</fullName>
    </recommendedName>
    <alternativeName>
        <fullName evidence="9">ATP-binding cassette sub-family B member 7, mitochondrial</fullName>
    </alternativeName>
</protein>
<dbReference type="GO" id="GO:0005743">
    <property type="term" value="C:mitochondrial inner membrane"/>
    <property type="evidence" value="ECO:0007669"/>
    <property type="project" value="UniProtKB-SubCell"/>
</dbReference>
<dbReference type="GO" id="GO:0016887">
    <property type="term" value="F:ATP hydrolysis activity"/>
    <property type="evidence" value="ECO:0007669"/>
    <property type="project" value="InterPro"/>
</dbReference>
<evidence type="ECO:0000256" key="4">
    <source>
        <dbReference type="ARBA" id="ARBA00022741"/>
    </source>
</evidence>
<gene>
    <name evidence="15" type="primary">LOC108622978</name>
</gene>
<comment type="subcellular location">
    <subcellularLocation>
        <location evidence="1">Mitochondrion inner membrane</location>
        <topology evidence="1">Multi-pass membrane protein</topology>
    </subcellularLocation>
</comment>
<evidence type="ECO:0000256" key="11">
    <source>
        <dbReference type="SAM" id="Phobius"/>
    </source>
</evidence>
<keyword evidence="3 11" id="KW-0812">Transmembrane</keyword>
<dbReference type="GeneID" id="108622978"/>
<dbReference type="Proteomes" id="UP000694925">
    <property type="component" value="Unplaced"/>
</dbReference>
<dbReference type="GO" id="GO:0005524">
    <property type="term" value="F:ATP binding"/>
    <property type="evidence" value="ECO:0007669"/>
    <property type="project" value="UniProtKB-KW"/>
</dbReference>
<dbReference type="Pfam" id="PF00005">
    <property type="entry name" value="ABC_tran"/>
    <property type="match status" value="1"/>
</dbReference>
<feature type="transmembrane region" description="Helical" evidence="11">
    <location>
        <begin position="338"/>
        <end position="357"/>
    </location>
</feature>
<evidence type="ECO:0000256" key="10">
    <source>
        <dbReference type="ARBA" id="ARBA00048046"/>
    </source>
</evidence>
<dbReference type="SUPFAM" id="SSF90123">
    <property type="entry name" value="ABC transporter transmembrane region"/>
    <property type="match status" value="1"/>
</dbReference>
<dbReference type="CDD" id="cd18582">
    <property type="entry name" value="ABC_6TM_ATM1_ABCB7"/>
    <property type="match status" value="1"/>
</dbReference>
<evidence type="ECO:0000256" key="1">
    <source>
        <dbReference type="ARBA" id="ARBA00004448"/>
    </source>
</evidence>
<dbReference type="CTD" id="22"/>
<evidence type="ECO:0000256" key="5">
    <source>
        <dbReference type="ARBA" id="ARBA00022840"/>
    </source>
</evidence>
<dbReference type="KEGG" id="ccal:108622978"/>
<evidence type="ECO:0000256" key="6">
    <source>
        <dbReference type="ARBA" id="ARBA00022989"/>
    </source>
</evidence>
<evidence type="ECO:0000313" key="14">
    <source>
        <dbReference type="Proteomes" id="UP000694925"/>
    </source>
</evidence>
<sequence length="772" mass="86198">MGRTSRKRHQKKKLYIKEKAESEEDSLVHLKSWLLTKNCLSVYDLVPFNFLVTGRGLKTLKDIKPNDVLIELPYEILITTSVLSQSNCCSGNVIDRAQKKKSILQSKSLLPSLKFPWVFPEFIGGKSVQQKRDCFHPGVTTLSREGIEFQEKESVTSSNMIKAMLRYIWPRDDPDIRRRVKVAVSLLVGAKVLNVAVPFIFKYAIDTLNTQHAANTGHALLSLDTAPETVATVATSLLVGYGIARAGAAGFSELRNAVFAKVAQHSIRRIANNVFLHLHNLDMAFHLSRQTGALSKTIDRGSRGINFVLNAMVFNVVPTVFELSLVSTVLYLQCGSEYATIALGCVGIYALFTLAVTQWRTKFRMYMNQAENEASNKAIDSLINYETVKYFNNERFEIQRYDESLKKYEAASLKTSTSLAMLNFGQNAIFSAALSLIMVLASNNIVEGSMTVGDLVMVNGLLFQLSVPLGFLGSVYREVRQALIDMQTMFTLMTMDTAIKSKENATRFNITSKNSDIEFKNIKFQYIEGKPIFKDMTFNISSGKKIAIVGGSGCGKTTVVRLLYRFFEPQSGGIFINGHNIRDIDLEILRKSIAIVPQDTVLFHESIFYNLHYGNLCKSKEDVYEAAKMANLHESILTWPKGYDTPVGERGLKLSGGEKQRVAIARAILKNSPILIFDEATSSLDSITEHNILEALRRATTGRTSIVIAHRLPTVMDSDEILVLDKGCLIERGTHDSLLATPNSFYNKLWETQHIGMIKSQEKNNNVRGPGV</sequence>
<dbReference type="Pfam" id="PF00664">
    <property type="entry name" value="ABC_membrane"/>
    <property type="match status" value="1"/>
</dbReference>
<keyword evidence="7 11" id="KW-0472">Membrane</keyword>
<dbReference type="InterPro" id="IPR003439">
    <property type="entry name" value="ABC_transporter-like_ATP-bd"/>
</dbReference>
<feature type="domain" description="ABC transmembrane type-1" evidence="13">
    <location>
        <begin position="182"/>
        <end position="481"/>
    </location>
</feature>
<keyword evidence="5 15" id="KW-0067">ATP-binding</keyword>
<dbReference type="InterPro" id="IPR017871">
    <property type="entry name" value="ABC_transporter-like_CS"/>
</dbReference>
<dbReference type="PROSITE" id="PS00211">
    <property type="entry name" value="ABC_TRANSPORTER_1"/>
    <property type="match status" value="1"/>
</dbReference>
<dbReference type="SUPFAM" id="SSF52540">
    <property type="entry name" value="P-loop containing nucleoside triphosphate hydrolases"/>
    <property type="match status" value="1"/>
</dbReference>
<evidence type="ECO:0000256" key="2">
    <source>
        <dbReference type="ARBA" id="ARBA00022448"/>
    </source>
</evidence>
<dbReference type="InterPro" id="IPR036640">
    <property type="entry name" value="ABC1_TM_sf"/>
</dbReference>
<dbReference type="PANTHER" id="PTHR24221:SF402">
    <property type="entry name" value="IRON-SULFUR CLUSTERS TRANSPORTER ABCB7, MITOCHONDRIAL"/>
    <property type="match status" value="1"/>
</dbReference>
<dbReference type="Gene3D" id="3.90.1410.10">
    <property type="entry name" value="set domain protein methyltransferase, domain 1"/>
    <property type="match status" value="1"/>
</dbReference>
<evidence type="ECO:0000313" key="15">
    <source>
        <dbReference type="RefSeq" id="XP_017876685.1"/>
    </source>
</evidence>
<dbReference type="GO" id="GO:0006879">
    <property type="term" value="P:intracellular iron ion homeostasis"/>
    <property type="evidence" value="ECO:0007669"/>
    <property type="project" value="TreeGrafter"/>
</dbReference>
<dbReference type="FunFam" id="1.20.1560.10:FF:000004">
    <property type="entry name" value="ATP-binding cassette sub-family B member 7"/>
    <property type="match status" value="1"/>
</dbReference>
<keyword evidence="6 11" id="KW-1133">Transmembrane helix</keyword>
<dbReference type="InterPro" id="IPR027417">
    <property type="entry name" value="P-loop_NTPase"/>
</dbReference>
<evidence type="ECO:0000256" key="3">
    <source>
        <dbReference type="ARBA" id="ARBA00022692"/>
    </source>
</evidence>
<evidence type="ECO:0000256" key="8">
    <source>
        <dbReference type="ARBA" id="ARBA00041016"/>
    </source>
</evidence>
<dbReference type="PROSITE" id="PS50929">
    <property type="entry name" value="ABC_TM1F"/>
    <property type="match status" value="1"/>
</dbReference>
<name>A0AAJ7N4M7_9HYME</name>
<evidence type="ECO:0000256" key="7">
    <source>
        <dbReference type="ARBA" id="ARBA00023136"/>
    </source>
</evidence>
<dbReference type="InterPro" id="IPR046341">
    <property type="entry name" value="SET_dom_sf"/>
</dbReference>
<feature type="transmembrane region" description="Helical" evidence="11">
    <location>
        <begin position="424"/>
        <end position="443"/>
    </location>
</feature>
<comment type="catalytic activity">
    <reaction evidence="10">
        <text>(glutathione)4[2Fe(III)-2S] cluster(in) + ATP + H2O = (glutathione)4[2Fe(III)-2S] cluster(out) + ADP + phosphate + H(+)</text>
        <dbReference type="Rhea" id="RHEA:67028"/>
        <dbReference type="ChEBI" id="CHEBI:15377"/>
        <dbReference type="ChEBI" id="CHEBI:15378"/>
        <dbReference type="ChEBI" id="CHEBI:30616"/>
        <dbReference type="ChEBI" id="CHEBI:43474"/>
        <dbReference type="ChEBI" id="CHEBI:167627"/>
        <dbReference type="ChEBI" id="CHEBI:456216"/>
    </reaction>
    <physiologicalReaction direction="left-to-right" evidence="10">
        <dbReference type="Rhea" id="RHEA:67029"/>
    </physiologicalReaction>
</comment>
<dbReference type="PROSITE" id="PS50893">
    <property type="entry name" value="ABC_TRANSPORTER_2"/>
    <property type="match status" value="1"/>
</dbReference>
<organism evidence="14 15">
    <name type="scientific">Ceratina calcarata</name>
    <dbReference type="NCBI Taxonomy" id="156304"/>
    <lineage>
        <taxon>Eukaryota</taxon>
        <taxon>Metazoa</taxon>
        <taxon>Ecdysozoa</taxon>
        <taxon>Arthropoda</taxon>
        <taxon>Hexapoda</taxon>
        <taxon>Insecta</taxon>
        <taxon>Pterygota</taxon>
        <taxon>Neoptera</taxon>
        <taxon>Endopterygota</taxon>
        <taxon>Hymenoptera</taxon>
        <taxon>Apocrita</taxon>
        <taxon>Aculeata</taxon>
        <taxon>Apoidea</taxon>
        <taxon>Anthophila</taxon>
        <taxon>Apidae</taxon>
        <taxon>Ceratina</taxon>
        <taxon>Zadontomerus</taxon>
    </lineage>
</organism>
<dbReference type="SUPFAM" id="SSF82199">
    <property type="entry name" value="SET domain"/>
    <property type="match status" value="1"/>
</dbReference>
<keyword evidence="4" id="KW-0547">Nucleotide-binding</keyword>
<keyword evidence="2" id="KW-0813">Transport</keyword>
<dbReference type="InterPro" id="IPR039421">
    <property type="entry name" value="Type_1_exporter"/>
</dbReference>
<dbReference type="PANTHER" id="PTHR24221">
    <property type="entry name" value="ATP-BINDING CASSETTE SUB-FAMILY B"/>
    <property type="match status" value="1"/>
</dbReference>
<feature type="transmembrane region" description="Helical" evidence="11">
    <location>
        <begin position="307"/>
        <end position="332"/>
    </location>
</feature>
<dbReference type="GO" id="GO:0140359">
    <property type="term" value="F:ABC-type transporter activity"/>
    <property type="evidence" value="ECO:0007669"/>
    <property type="project" value="InterPro"/>
</dbReference>
<feature type="transmembrane region" description="Helical" evidence="11">
    <location>
        <begin position="455"/>
        <end position="476"/>
    </location>
</feature>
<dbReference type="InterPro" id="IPR011527">
    <property type="entry name" value="ABC1_TM_dom"/>
</dbReference>
<dbReference type="SMART" id="SM00382">
    <property type="entry name" value="AAA"/>
    <property type="match status" value="1"/>
</dbReference>
<dbReference type="Gene3D" id="1.20.1560.10">
    <property type="entry name" value="ABC transporter type 1, transmembrane domain"/>
    <property type="match status" value="1"/>
</dbReference>
<evidence type="ECO:0000259" key="13">
    <source>
        <dbReference type="PROSITE" id="PS50929"/>
    </source>
</evidence>
<reference evidence="15" key="1">
    <citation type="submission" date="2025-08" db="UniProtKB">
        <authorList>
            <consortium name="RefSeq"/>
        </authorList>
    </citation>
    <scope>IDENTIFICATION</scope>
    <source>
        <tissue evidence="15">Whole body</tissue>
    </source>
</reference>
<dbReference type="FunFam" id="3.40.50.300:FF:000186">
    <property type="entry name" value="ATP-binding cassette sub-family B member 7, mitochondrial"/>
    <property type="match status" value="1"/>
</dbReference>
<evidence type="ECO:0000256" key="9">
    <source>
        <dbReference type="ARBA" id="ARBA00042945"/>
    </source>
</evidence>
<dbReference type="RefSeq" id="XP_017876685.1">
    <property type="nucleotide sequence ID" value="XM_018021196.2"/>
</dbReference>